<feature type="domain" description="Saccharopine dehydrogenase NADP binding" evidence="2">
    <location>
        <begin position="10"/>
        <end position="125"/>
    </location>
</feature>
<dbReference type="GO" id="GO:0005886">
    <property type="term" value="C:plasma membrane"/>
    <property type="evidence" value="ECO:0007669"/>
    <property type="project" value="TreeGrafter"/>
</dbReference>
<dbReference type="GO" id="GO:0009247">
    <property type="term" value="P:glycolipid biosynthetic process"/>
    <property type="evidence" value="ECO:0007669"/>
    <property type="project" value="TreeGrafter"/>
</dbReference>
<evidence type="ECO:0000256" key="1">
    <source>
        <dbReference type="SAM" id="MobiDB-lite"/>
    </source>
</evidence>
<dbReference type="Gene3D" id="3.40.50.720">
    <property type="entry name" value="NAD(P)-binding Rossmann-like Domain"/>
    <property type="match status" value="1"/>
</dbReference>
<reference evidence="3 4" key="1">
    <citation type="submission" date="2014-01" db="EMBL/GenBank/DDBJ databases">
        <title>Actinotalea ferrariae CF5-4.</title>
        <authorList>
            <person name="Chen F."/>
            <person name="Li Y."/>
            <person name="Wang G."/>
        </authorList>
    </citation>
    <scope>NUCLEOTIDE SEQUENCE [LARGE SCALE GENOMIC DNA]</scope>
    <source>
        <strain evidence="3 4">CF5-4</strain>
    </source>
</reference>
<organism evidence="3 4">
    <name type="scientific">Actinotalea ferrariae CF5-4</name>
    <dbReference type="NCBI Taxonomy" id="948458"/>
    <lineage>
        <taxon>Bacteria</taxon>
        <taxon>Bacillati</taxon>
        <taxon>Actinomycetota</taxon>
        <taxon>Actinomycetes</taxon>
        <taxon>Micrococcales</taxon>
        <taxon>Cellulomonadaceae</taxon>
        <taxon>Actinotalea</taxon>
    </lineage>
</organism>
<protein>
    <submittedName>
        <fullName evidence="3">Enoyl reductase</fullName>
    </submittedName>
</protein>
<proteinExistence type="predicted"/>
<dbReference type="Proteomes" id="UP000019753">
    <property type="component" value="Unassembled WGS sequence"/>
</dbReference>
<sequence length="414" mass="43334">MTPETRDHDVVVFGATGFVGALTAEHLAEHAPAGTRVALAGRSREKVERVRDRLPERARAWPVLVADTSDASSLAAMAGSARVVVSTVGPYLRHGLPVVEACARAGTHYADLTGEVPFVRDAIDRCDHLARATGARLVHGCGYDSVPSDLAVLTLHRQVTADDAGSLGHVLTVARARGGVSGGTIASMRGLVELAASDPSARRLLGDPFSLSPDREAEPVTRQPSDSPGPGRLSDGRWHAPFPMASVNSRIVRRSNALQDWAYGRHLRYGEVSGTGHGPRGAARAVAVTAGLALAAGAFAFPPTRALLDRVLPSPGQGPDEQSRTSGWFRMDVRAVTTTGRRYHAVAAGPGDPGYAATAVMLGQSALALAHDGDRLPDRMGSLTPATALGAVLVDRLRAAGHTYDAAERPCPPQ</sequence>
<dbReference type="RefSeq" id="WP_034227640.1">
    <property type="nucleotide sequence ID" value="NZ_AXCW01000211.1"/>
</dbReference>
<dbReference type="OrthoDB" id="4369409at2"/>
<evidence type="ECO:0000313" key="4">
    <source>
        <dbReference type="Proteomes" id="UP000019753"/>
    </source>
</evidence>
<name>A0A021VN94_9CELL</name>
<dbReference type="InterPro" id="IPR005097">
    <property type="entry name" value="Sacchrp_dh_NADP-bd"/>
</dbReference>
<evidence type="ECO:0000313" key="3">
    <source>
        <dbReference type="EMBL" id="EYR62578.1"/>
    </source>
</evidence>
<dbReference type="InterPro" id="IPR051276">
    <property type="entry name" value="Saccharopine_DH-like_oxidrdct"/>
</dbReference>
<dbReference type="AlphaFoldDB" id="A0A021VN94"/>
<dbReference type="PANTHER" id="PTHR12286">
    <property type="entry name" value="SACCHAROPINE DEHYDROGENASE-LIKE OXIDOREDUCTASE"/>
    <property type="match status" value="1"/>
</dbReference>
<gene>
    <name evidence="3" type="ORF">N866_07345</name>
</gene>
<dbReference type="SUPFAM" id="SSF51735">
    <property type="entry name" value="NAD(P)-binding Rossmann-fold domains"/>
    <property type="match status" value="1"/>
</dbReference>
<dbReference type="EMBL" id="AXCW01000211">
    <property type="protein sequence ID" value="EYR62578.1"/>
    <property type="molecule type" value="Genomic_DNA"/>
</dbReference>
<dbReference type="PANTHER" id="PTHR12286:SF5">
    <property type="entry name" value="SACCHAROPINE DEHYDROGENASE-LIKE OXIDOREDUCTASE"/>
    <property type="match status" value="1"/>
</dbReference>
<feature type="region of interest" description="Disordered" evidence="1">
    <location>
        <begin position="205"/>
        <end position="239"/>
    </location>
</feature>
<dbReference type="Pfam" id="PF03435">
    <property type="entry name" value="Sacchrp_dh_NADP"/>
    <property type="match status" value="1"/>
</dbReference>
<evidence type="ECO:0000259" key="2">
    <source>
        <dbReference type="Pfam" id="PF03435"/>
    </source>
</evidence>
<comment type="caution">
    <text evidence="3">The sequence shown here is derived from an EMBL/GenBank/DDBJ whole genome shotgun (WGS) entry which is preliminary data.</text>
</comment>
<keyword evidence="4" id="KW-1185">Reference proteome</keyword>
<accession>A0A021VN94</accession>
<dbReference type="InterPro" id="IPR036291">
    <property type="entry name" value="NAD(P)-bd_dom_sf"/>
</dbReference>